<dbReference type="AlphaFoldDB" id="A0AAN9VD14"/>
<dbReference type="Proteomes" id="UP001378592">
    <property type="component" value="Unassembled WGS sequence"/>
</dbReference>
<keyword evidence="3" id="KW-1185">Reference proteome</keyword>
<feature type="coiled-coil region" evidence="1">
    <location>
        <begin position="38"/>
        <end position="65"/>
    </location>
</feature>
<reference evidence="2 3" key="1">
    <citation type="submission" date="2024-03" db="EMBL/GenBank/DDBJ databases">
        <title>The genome assembly and annotation of the cricket Gryllus longicercus Weissman &amp; Gray.</title>
        <authorList>
            <person name="Szrajer S."/>
            <person name="Gray D."/>
            <person name="Ylla G."/>
        </authorList>
    </citation>
    <scope>NUCLEOTIDE SEQUENCE [LARGE SCALE GENOMIC DNA]</scope>
    <source>
        <strain evidence="2">DAG 2021-001</strain>
        <tissue evidence="2">Whole body minus gut</tissue>
    </source>
</reference>
<dbReference type="EMBL" id="JAZDUA010000817">
    <property type="protein sequence ID" value="KAK7789181.1"/>
    <property type="molecule type" value="Genomic_DNA"/>
</dbReference>
<proteinExistence type="predicted"/>
<keyword evidence="1" id="KW-0175">Coiled coil</keyword>
<accession>A0AAN9VD14</accession>
<gene>
    <name evidence="2" type="ORF">R5R35_006800</name>
</gene>
<evidence type="ECO:0000256" key="1">
    <source>
        <dbReference type="SAM" id="Coils"/>
    </source>
</evidence>
<comment type="caution">
    <text evidence="2">The sequence shown here is derived from an EMBL/GenBank/DDBJ whole genome shotgun (WGS) entry which is preliminary data.</text>
</comment>
<evidence type="ECO:0000313" key="3">
    <source>
        <dbReference type="Proteomes" id="UP001378592"/>
    </source>
</evidence>
<sequence length="235" mass="27163">MTSCDLFRFIRTHKKQISTVDEKTVRVDFLTLSLYNEGVDLRQKIDTLENNLKQLTLKRNALLEQSTDDYEFDRVDHHGANQYLHQLIMVLRKWLTEVRGTLNVTFLEAVAQNEEIERLKAEIREGHNKVHSLKVFMKNQQNGSWNDKKNDTSEDENSLPTSCLYCNGDSKRKYAMLGADKGIRLASAELKNIKISLANIKLLMNQTEEQCLQKLSHLATRVEYLNLKLNSFSGT</sequence>
<protein>
    <submittedName>
        <fullName evidence="2">Uncharacterized protein</fullName>
    </submittedName>
</protein>
<name>A0AAN9VD14_9ORTH</name>
<organism evidence="2 3">
    <name type="scientific">Gryllus longicercus</name>
    <dbReference type="NCBI Taxonomy" id="2509291"/>
    <lineage>
        <taxon>Eukaryota</taxon>
        <taxon>Metazoa</taxon>
        <taxon>Ecdysozoa</taxon>
        <taxon>Arthropoda</taxon>
        <taxon>Hexapoda</taxon>
        <taxon>Insecta</taxon>
        <taxon>Pterygota</taxon>
        <taxon>Neoptera</taxon>
        <taxon>Polyneoptera</taxon>
        <taxon>Orthoptera</taxon>
        <taxon>Ensifera</taxon>
        <taxon>Gryllidea</taxon>
        <taxon>Grylloidea</taxon>
        <taxon>Gryllidae</taxon>
        <taxon>Gryllinae</taxon>
        <taxon>Gryllus</taxon>
    </lineage>
</organism>
<evidence type="ECO:0000313" key="2">
    <source>
        <dbReference type="EMBL" id="KAK7789181.1"/>
    </source>
</evidence>